<dbReference type="AlphaFoldDB" id="A0A7M1XNP8"/>
<keyword evidence="2" id="KW-0229">DNA integration</keyword>
<evidence type="ECO:0000259" key="6">
    <source>
        <dbReference type="PROSITE" id="PS51898"/>
    </source>
</evidence>
<dbReference type="Pfam" id="PF02899">
    <property type="entry name" value="Phage_int_SAM_1"/>
    <property type="match status" value="1"/>
</dbReference>
<sequence>MLQEKKLWKVLNMKKNSELFFSKTKNFLTVYLVKQCNKSVYTVKSYKDTLTIFRRFIGEVENISIKTFKFSDCKRDVLLKFIEYLRNGKAAVSTINNKLAGIRAYLWYCSDEDVELQPIAIMASRIPLLKEPKLIRPIISPEIMTDFLSGVFSHTSKSKRDQLMLMLLYQTAGKASEITAIKIKDIILSERIILFHGKGDKERIVTYDEVAALHLKAFLKTDHKNMNPDDYLFFTKIKGVKYQMSLGNVERIVNKYAELLKELHPELPESVYPHMFRRTRATNLYQDGVDLELISRYMGHSSTVTTRIYAQPSMAMLKEIMDRANPFSEYDSTNKDEFDNLTENDIIEMCGLRP</sequence>
<evidence type="ECO:0000256" key="5">
    <source>
        <dbReference type="PROSITE-ProRule" id="PRU01248"/>
    </source>
</evidence>
<dbReference type="InterPro" id="IPR044068">
    <property type="entry name" value="CB"/>
</dbReference>
<feature type="domain" description="Tyr recombinase" evidence="6">
    <location>
        <begin position="134"/>
        <end position="322"/>
    </location>
</feature>
<keyword evidence="4" id="KW-0233">DNA recombination</keyword>
<dbReference type="Pfam" id="PF00589">
    <property type="entry name" value="Phage_integrase"/>
    <property type="match status" value="1"/>
</dbReference>
<evidence type="ECO:0000256" key="3">
    <source>
        <dbReference type="ARBA" id="ARBA00023125"/>
    </source>
</evidence>
<dbReference type="InterPro" id="IPR013762">
    <property type="entry name" value="Integrase-like_cat_sf"/>
</dbReference>
<feature type="domain" description="Core-binding (CB)" evidence="7">
    <location>
        <begin position="11"/>
        <end position="110"/>
    </location>
</feature>
<keyword evidence="3 5" id="KW-0238">DNA-binding</keyword>
<dbReference type="PANTHER" id="PTHR30349">
    <property type="entry name" value="PHAGE INTEGRASE-RELATED"/>
    <property type="match status" value="1"/>
</dbReference>
<reference evidence="8 9" key="1">
    <citation type="submission" date="2018-08" db="EMBL/GenBank/DDBJ databases">
        <title>The first complete genome of Treponema rectale (CHPAT), a commensal spirochete of the bovine rectum.</title>
        <authorList>
            <person name="Staton G.J."/>
            <person name="Clegg S.R."/>
            <person name="Carter S.D."/>
            <person name="Radford A.D."/>
            <person name="Darby A."/>
            <person name="Hall N."/>
            <person name="Birtles R.J."/>
            <person name="Evans N.J."/>
        </authorList>
    </citation>
    <scope>NUCLEOTIDE SEQUENCE [LARGE SCALE GENOMIC DNA]</scope>
    <source>
        <strain evidence="8 9">CHPA</strain>
    </source>
</reference>
<organism evidence="8 9">
    <name type="scientific">Treponema rectale</name>
    <dbReference type="NCBI Taxonomy" id="744512"/>
    <lineage>
        <taxon>Bacteria</taxon>
        <taxon>Pseudomonadati</taxon>
        <taxon>Spirochaetota</taxon>
        <taxon>Spirochaetia</taxon>
        <taxon>Spirochaetales</taxon>
        <taxon>Treponemataceae</taxon>
        <taxon>Treponema</taxon>
    </lineage>
</organism>
<protein>
    <submittedName>
        <fullName evidence="8">Integrase</fullName>
    </submittedName>
</protein>
<evidence type="ECO:0000256" key="1">
    <source>
        <dbReference type="ARBA" id="ARBA00008857"/>
    </source>
</evidence>
<dbReference type="KEGG" id="trc:DYE49_09490"/>
<dbReference type="GO" id="GO:0015074">
    <property type="term" value="P:DNA integration"/>
    <property type="evidence" value="ECO:0007669"/>
    <property type="project" value="UniProtKB-KW"/>
</dbReference>
<dbReference type="PROSITE" id="PS51900">
    <property type="entry name" value="CB"/>
    <property type="match status" value="1"/>
</dbReference>
<dbReference type="PROSITE" id="PS51898">
    <property type="entry name" value="TYR_RECOMBINASE"/>
    <property type="match status" value="1"/>
</dbReference>
<dbReference type="PANTHER" id="PTHR30349:SF41">
    <property type="entry name" value="INTEGRASE_RECOMBINASE PROTEIN MJ0367-RELATED"/>
    <property type="match status" value="1"/>
</dbReference>
<evidence type="ECO:0000256" key="4">
    <source>
        <dbReference type="ARBA" id="ARBA00023172"/>
    </source>
</evidence>
<dbReference type="Gene3D" id="1.10.150.130">
    <property type="match status" value="1"/>
</dbReference>
<name>A0A7M1XNP8_9SPIR</name>
<dbReference type="InterPro" id="IPR050090">
    <property type="entry name" value="Tyrosine_recombinase_XerCD"/>
</dbReference>
<comment type="similarity">
    <text evidence="1">Belongs to the 'phage' integrase family.</text>
</comment>
<dbReference type="EMBL" id="CP031517">
    <property type="protein sequence ID" value="QOS40675.1"/>
    <property type="molecule type" value="Genomic_DNA"/>
</dbReference>
<dbReference type="InterPro" id="IPR010998">
    <property type="entry name" value="Integrase_recombinase_N"/>
</dbReference>
<dbReference type="SUPFAM" id="SSF56349">
    <property type="entry name" value="DNA breaking-rejoining enzymes"/>
    <property type="match status" value="1"/>
</dbReference>
<gene>
    <name evidence="8" type="ORF">DYE49_09490</name>
</gene>
<evidence type="ECO:0000256" key="2">
    <source>
        <dbReference type="ARBA" id="ARBA00022908"/>
    </source>
</evidence>
<dbReference type="Proteomes" id="UP000593591">
    <property type="component" value="Chromosome"/>
</dbReference>
<evidence type="ECO:0000259" key="7">
    <source>
        <dbReference type="PROSITE" id="PS51900"/>
    </source>
</evidence>
<dbReference type="InterPro" id="IPR004107">
    <property type="entry name" value="Integrase_SAM-like_N"/>
</dbReference>
<proteinExistence type="inferred from homology"/>
<dbReference type="GO" id="GO:0003677">
    <property type="term" value="F:DNA binding"/>
    <property type="evidence" value="ECO:0007669"/>
    <property type="project" value="UniProtKB-UniRule"/>
</dbReference>
<evidence type="ECO:0000313" key="8">
    <source>
        <dbReference type="EMBL" id="QOS40675.1"/>
    </source>
</evidence>
<dbReference type="GO" id="GO:0006310">
    <property type="term" value="P:DNA recombination"/>
    <property type="evidence" value="ECO:0007669"/>
    <property type="project" value="UniProtKB-KW"/>
</dbReference>
<dbReference type="Gene3D" id="1.10.443.10">
    <property type="entry name" value="Intergrase catalytic core"/>
    <property type="match status" value="1"/>
</dbReference>
<accession>A0A7M1XNP8</accession>
<dbReference type="InterPro" id="IPR002104">
    <property type="entry name" value="Integrase_catalytic"/>
</dbReference>
<evidence type="ECO:0000313" key="9">
    <source>
        <dbReference type="Proteomes" id="UP000593591"/>
    </source>
</evidence>
<dbReference type="InterPro" id="IPR011010">
    <property type="entry name" value="DNA_brk_join_enz"/>
</dbReference>